<dbReference type="PROSITE" id="PS50966">
    <property type="entry name" value="ZF_SWIM"/>
    <property type="match status" value="1"/>
</dbReference>
<evidence type="ECO:0000313" key="3">
    <source>
        <dbReference type="EMBL" id="QCD41302.1"/>
    </source>
</evidence>
<evidence type="ECO:0000256" key="1">
    <source>
        <dbReference type="PROSITE-ProRule" id="PRU00325"/>
    </source>
</evidence>
<dbReference type="InterPro" id="IPR007527">
    <property type="entry name" value="Znf_SWIM"/>
</dbReference>
<sequence length="576" mass="66512">MKLNLKLFEQQVDPTILQRGLKYYRADRVDEIERSDDGKEIDFIVVGNEPYKVHISTDGDEVVDYSCDCPYDMGPVCKHVVAALFELQHDSFTEYEDITPSDSRKDIKSKSASVPKRKNITTKDIDRILDSLSPEELKSFIRNEISDRAVKMRLVSMYGEKVMPPSTETYRSQIRSIISEAGGRYGYVEYHSARMVGNSIQEILDHTQENISNGQWEAAFAKIKAVIEEAETIVSCGDDSNGYLGAVVARAFSILNNIAAGCIPEPLRTELFDYVMKNYETGFLSGWGWNINFIKAALELASDDKGLDRIEKSIPIGKYEPSSLRERDGMEIMARLLEKRYSKDAADKFIYENRANPDFRERLLQSAIDSKDYDTALRLADEGIASDDSWTALTHAWEDYKLKIYILLNDAPNIASLAQKIFLDDSNIRTDKDEIYRLIKENIPAEDWSECVANLISRIKTANRYSTFDNLKFIYIKESMWDEYFHLLTLHPDLPHLEEAEPYFKTLHHDEFISLYVESIRLFTDRNMGRSSYQQVTRYLRHLKKLGERRTADDLATELKNKYPRRRALIEELRNL</sequence>
<name>A0A4P7W0P8_9BACT</name>
<dbReference type="RefSeq" id="WP_136413937.1">
    <property type="nucleotide sequence ID" value="NZ_CAXHQF010000165.1"/>
</dbReference>
<proteinExistence type="predicted"/>
<dbReference type="EMBL" id="CP039396">
    <property type="protein sequence ID" value="QCD41302.1"/>
    <property type="molecule type" value="Genomic_DNA"/>
</dbReference>
<dbReference type="GO" id="GO:0008270">
    <property type="term" value="F:zinc ion binding"/>
    <property type="evidence" value="ECO:0007669"/>
    <property type="project" value="UniProtKB-KW"/>
</dbReference>
<reference evidence="4" key="1">
    <citation type="submission" date="2019-02" db="EMBL/GenBank/DDBJ databases">
        <title>Isolation and identification of novel species under the genus Muribaculum.</title>
        <authorList>
            <person name="Miyake S."/>
            <person name="Ding Y."/>
            <person name="Low A."/>
            <person name="Soh M."/>
            <person name="Seedorf H."/>
        </authorList>
    </citation>
    <scope>NUCLEOTIDE SEQUENCE [LARGE SCALE GENOMIC DNA]</scope>
    <source>
        <strain evidence="4">H5</strain>
    </source>
</reference>
<keyword evidence="4" id="KW-1185">Reference proteome</keyword>
<protein>
    <recommendedName>
        <fullName evidence="2">SWIM-type domain-containing protein</fullName>
    </recommendedName>
</protein>
<accession>A0A4P7W0P8</accession>
<dbReference type="KEGG" id="ddb:E7747_02655"/>
<feature type="domain" description="SWIM-type" evidence="2">
    <location>
        <begin position="51"/>
        <end position="88"/>
    </location>
</feature>
<dbReference type="Pfam" id="PF04434">
    <property type="entry name" value="SWIM"/>
    <property type="match status" value="1"/>
</dbReference>
<keyword evidence="1" id="KW-0863">Zinc-finger</keyword>
<evidence type="ECO:0000259" key="2">
    <source>
        <dbReference type="PROSITE" id="PS50966"/>
    </source>
</evidence>
<organism evidence="3 4">
    <name type="scientific">Duncaniella dubosii</name>
    <dbReference type="NCBI Taxonomy" id="2518971"/>
    <lineage>
        <taxon>Bacteria</taxon>
        <taxon>Pseudomonadati</taxon>
        <taxon>Bacteroidota</taxon>
        <taxon>Bacteroidia</taxon>
        <taxon>Bacteroidales</taxon>
        <taxon>Muribaculaceae</taxon>
        <taxon>Duncaniella</taxon>
    </lineage>
</organism>
<gene>
    <name evidence="3" type="ORF">E7747_02655</name>
</gene>
<dbReference type="AlphaFoldDB" id="A0A4P7W0P8"/>
<keyword evidence="1" id="KW-0862">Zinc</keyword>
<keyword evidence="1" id="KW-0479">Metal-binding</keyword>
<dbReference type="Proteomes" id="UP000297149">
    <property type="component" value="Chromosome"/>
</dbReference>
<evidence type="ECO:0000313" key="4">
    <source>
        <dbReference type="Proteomes" id="UP000297149"/>
    </source>
</evidence>